<keyword evidence="10" id="KW-1185">Reference proteome</keyword>
<reference evidence="8" key="2">
    <citation type="submission" date="2015-07" db="EMBL/GenBank/DDBJ databases">
        <title>MeaNS - Measles Nucleotide Surveillance Program.</title>
        <authorList>
            <person name="Tran T."/>
            <person name="Druce J."/>
        </authorList>
    </citation>
    <scope>NUCLEOTIDE SEQUENCE</scope>
    <source>
        <strain evidence="8">EL-164</strain>
    </source>
</reference>
<keyword evidence="2" id="KW-1003">Cell membrane</keyword>
<dbReference type="GO" id="GO:0016020">
    <property type="term" value="C:membrane"/>
    <property type="evidence" value="ECO:0007669"/>
    <property type="project" value="InterPro"/>
</dbReference>
<keyword evidence="4" id="KW-0472">Membrane</keyword>
<evidence type="ECO:0000256" key="5">
    <source>
        <dbReference type="ARBA" id="ARBA00023139"/>
    </source>
</evidence>
<dbReference type="InterPro" id="IPR012556">
    <property type="entry name" value="Entericidin"/>
</dbReference>
<proteinExistence type="inferred from homology"/>
<dbReference type="AlphaFoldDB" id="A0A0L6CTL6"/>
<dbReference type="PROSITE" id="PS51257">
    <property type="entry name" value="PROKAR_LIPOPROTEIN"/>
    <property type="match status" value="1"/>
</dbReference>
<keyword evidence="3 7" id="KW-0732">Signal</keyword>
<sequence length="46" mass="4784">MIRKRISLLSLIAFAFVSACETVEGAGQDIGKAGDAISDTAQEADN</sequence>
<dbReference type="STRING" id="74031.SAMN04488077_10567"/>
<evidence type="ECO:0000313" key="10">
    <source>
        <dbReference type="Proteomes" id="UP000037046"/>
    </source>
</evidence>
<dbReference type="GO" id="GO:0009636">
    <property type="term" value="P:response to toxic substance"/>
    <property type="evidence" value="ECO:0007669"/>
    <property type="project" value="InterPro"/>
</dbReference>
<dbReference type="Proteomes" id="UP000037046">
    <property type="component" value="Unassembled WGS sequence"/>
</dbReference>
<keyword evidence="5" id="KW-0564">Palmitate</keyword>
<feature type="chain" id="PRO_5010426896" evidence="7">
    <location>
        <begin position="20"/>
        <end position="46"/>
    </location>
</feature>
<dbReference type="EMBL" id="FOBO01000005">
    <property type="protein sequence ID" value="SEM48432.1"/>
    <property type="molecule type" value="Genomic_DNA"/>
</dbReference>
<dbReference type="Proteomes" id="UP000182160">
    <property type="component" value="Unassembled WGS sequence"/>
</dbReference>
<gene>
    <name evidence="8" type="ORF">ROTO_23290</name>
    <name evidence="9" type="ORF">SAMN04488077_10567</name>
</gene>
<dbReference type="OrthoDB" id="7363288at2"/>
<evidence type="ECO:0000256" key="3">
    <source>
        <dbReference type="ARBA" id="ARBA00022729"/>
    </source>
</evidence>
<dbReference type="PATRIC" id="fig|74031.6.peg.2380"/>
<dbReference type="Pfam" id="PF08085">
    <property type="entry name" value="Entericidin"/>
    <property type="match status" value="1"/>
</dbReference>
<feature type="signal peptide" evidence="7">
    <location>
        <begin position="1"/>
        <end position="19"/>
    </location>
</feature>
<name>A0A0L6CTL6_9RHOB</name>
<reference evidence="10" key="1">
    <citation type="submission" date="2015-07" db="EMBL/GenBank/DDBJ databases">
        <title>Draft Genome Sequence of Roseovarius tolerans EL-164, a producer of N-Acylated Alanine Methyl Esters (NAMEs).</title>
        <authorList>
            <person name="Voget S."/>
            <person name="Bruns H."/>
            <person name="Wagner-Doebler I."/>
            <person name="Schulz S."/>
            <person name="Daniel R."/>
        </authorList>
    </citation>
    <scope>NUCLEOTIDE SEQUENCE [LARGE SCALE GENOMIC DNA]</scope>
    <source>
        <strain evidence="10">EL-164</strain>
    </source>
</reference>
<reference evidence="9 11" key="3">
    <citation type="submission" date="2016-10" db="EMBL/GenBank/DDBJ databases">
        <authorList>
            <person name="de Groot N.N."/>
        </authorList>
    </citation>
    <scope>NUCLEOTIDE SEQUENCE [LARGE SCALE GENOMIC DNA]</scope>
    <source>
        <strain evidence="9 11">DSM 11457</strain>
    </source>
</reference>
<evidence type="ECO:0000256" key="4">
    <source>
        <dbReference type="ARBA" id="ARBA00023136"/>
    </source>
</evidence>
<evidence type="ECO:0000256" key="7">
    <source>
        <dbReference type="SAM" id="SignalP"/>
    </source>
</evidence>
<organism evidence="8 10">
    <name type="scientific">Roseovarius tolerans</name>
    <dbReference type="NCBI Taxonomy" id="74031"/>
    <lineage>
        <taxon>Bacteria</taxon>
        <taxon>Pseudomonadati</taxon>
        <taxon>Pseudomonadota</taxon>
        <taxon>Alphaproteobacteria</taxon>
        <taxon>Rhodobacterales</taxon>
        <taxon>Roseobacteraceae</taxon>
        <taxon>Roseovarius</taxon>
    </lineage>
</organism>
<evidence type="ECO:0000256" key="1">
    <source>
        <dbReference type="ARBA" id="ARBA00010296"/>
    </source>
</evidence>
<evidence type="ECO:0000313" key="11">
    <source>
        <dbReference type="Proteomes" id="UP000182160"/>
    </source>
</evidence>
<dbReference type="RefSeq" id="WP_074785494.1">
    <property type="nucleotide sequence ID" value="NZ_CP118494.1"/>
</dbReference>
<evidence type="ECO:0000256" key="2">
    <source>
        <dbReference type="ARBA" id="ARBA00022475"/>
    </source>
</evidence>
<accession>A0A0L6CTL6</accession>
<protein>
    <submittedName>
        <fullName evidence="8">Entericidin B membrane lipoprotein</fullName>
    </submittedName>
    <submittedName>
        <fullName evidence="9">Predicted small secreted protein</fullName>
    </submittedName>
</protein>
<dbReference type="EMBL" id="LGVV01000031">
    <property type="protein sequence ID" value="KNX41119.1"/>
    <property type="molecule type" value="Genomic_DNA"/>
</dbReference>
<keyword evidence="6 8" id="KW-0449">Lipoprotein</keyword>
<evidence type="ECO:0000256" key="6">
    <source>
        <dbReference type="ARBA" id="ARBA00023288"/>
    </source>
</evidence>
<comment type="similarity">
    <text evidence="1">Belongs to the EcnA/EcnB lipoprotein family.</text>
</comment>
<evidence type="ECO:0000313" key="8">
    <source>
        <dbReference type="EMBL" id="KNX41119.1"/>
    </source>
</evidence>
<evidence type="ECO:0000313" key="9">
    <source>
        <dbReference type="EMBL" id="SEM48432.1"/>
    </source>
</evidence>